<dbReference type="EMBL" id="JAUGQQ010000005">
    <property type="protein sequence ID" value="MDN3724653.1"/>
    <property type="molecule type" value="Genomic_DNA"/>
</dbReference>
<dbReference type="InterPro" id="IPR036761">
    <property type="entry name" value="TTHA0802/YceI-like_sf"/>
</dbReference>
<proteinExistence type="predicted"/>
<sequence>MKSTFLKITVMAFVTVGAFSCKNSEKDAEVTPEQAAEATEMATEYTVDTAASQITWEGEKPTGKHNGTISLSSGTIHMNNGEIEAGNFVIDMNTITDLDLEGDQKANLEAHLKGTAEGKEGDFFNVKEFPTAKFEMTGVENNMVKGNLTIRDKTHAVEFPASVNMEGEKLMLKSETFEIDRTKWDVNYGSKSVFPSLGDKFINDQVKITVSLVATKS</sequence>
<dbReference type="PANTHER" id="PTHR34406:SF1">
    <property type="entry name" value="PROTEIN YCEI"/>
    <property type="match status" value="1"/>
</dbReference>
<dbReference type="PANTHER" id="PTHR34406">
    <property type="entry name" value="PROTEIN YCEI"/>
    <property type="match status" value="1"/>
</dbReference>
<accession>A0ABT8DH71</accession>
<dbReference type="RefSeq" id="WP_290254741.1">
    <property type="nucleotide sequence ID" value="NZ_JAUGQQ010000005.1"/>
</dbReference>
<evidence type="ECO:0000259" key="1">
    <source>
        <dbReference type="SMART" id="SM00867"/>
    </source>
</evidence>
<keyword evidence="3" id="KW-1185">Reference proteome</keyword>
<feature type="domain" description="Lipid/polyisoprenoid-binding YceI-like" evidence="1">
    <location>
        <begin position="44"/>
        <end position="215"/>
    </location>
</feature>
<dbReference type="Pfam" id="PF04264">
    <property type="entry name" value="YceI"/>
    <property type="match status" value="1"/>
</dbReference>
<organism evidence="2 3">
    <name type="scientific">Aequorivita aurantiaca</name>
    <dbReference type="NCBI Taxonomy" id="3053356"/>
    <lineage>
        <taxon>Bacteria</taxon>
        <taxon>Pseudomonadati</taxon>
        <taxon>Bacteroidota</taxon>
        <taxon>Flavobacteriia</taxon>
        <taxon>Flavobacteriales</taxon>
        <taxon>Flavobacteriaceae</taxon>
        <taxon>Aequorivita</taxon>
    </lineage>
</organism>
<comment type="caution">
    <text evidence="2">The sequence shown here is derived from an EMBL/GenBank/DDBJ whole genome shotgun (WGS) entry which is preliminary data.</text>
</comment>
<reference evidence="2 3" key="1">
    <citation type="submission" date="2023-06" db="EMBL/GenBank/DDBJ databases">
        <authorList>
            <person name="Ye Y.-Q."/>
            <person name="Du Z.-J."/>
        </authorList>
    </citation>
    <scope>NUCLEOTIDE SEQUENCE [LARGE SCALE GENOMIC DNA]</scope>
    <source>
        <strain evidence="2 3">SDUM287046</strain>
    </source>
</reference>
<dbReference type="Proteomes" id="UP001244787">
    <property type="component" value="Unassembled WGS sequence"/>
</dbReference>
<dbReference type="PROSITE" id="PS51257">
    <property type="entry name" value="PROKAR_LIPOPROTEIN"/>
    <property type="match status" value="1"/>
</dbReference>
<protein>
    <submittedName>
        <fullName evidence="2">YceI family protein</fullName>
    </submittedName>
</protein>
<dbReference type="SMART" id="SM00867">
    <property type="entry name" value="YceI"/>
    <property type="match status" value="1"/>
</dbReference>
<dbReference type="Gene3D" id="2.40.128.110">
    <property type="entry name" value="Lipid/polyisoprenoid-binding, YceI-like"/>
    <property type="match status" value="1"/>
</dbReference>
<evidence type="ECO:0000313" key="2">
    <source>
        <dbReference type="EMBL" id="MDN3724653.1"/>
    </source>
</evidence>
<gene>
    <name evidence="2" type="ORF">QRD02_09675</name>
</gene>
<name>A0ABT8DH71_9FLAO</name>
<evidence type="ECO:0000313" key="3">
    <source>
        <dbReference type="Proteomes" id="UP001244787"/>
    </source>
</evidence>
<dbReference type="InterPro" id="IPR007372">
    <property type="entry name" value="Lipid/polyisoprenoid-bd_YceI"/>
</dbReference>
<dbReference type="SUPFAM" id="SSF101874">
    <property type="entry name" value="YceI-like"/>
    <property type="match status" value="1"/>
</dbReference>